<sequence>MLVIKINAVFATDLFSHGRSDGLHCYLGIFHWSGRIESSPPSTLEFHWEKEDIFHVIAKVYDDNKCPSRKFYNTFENDDDLTPPPVPPNTVKKKWRCRKRKMTSKNRMGISSVESRFFTNESFEDYGINDRETKTLVSSSRSFSTDSPSEMFNTYLKIILETNPTWQSKKKAKKIKKTRSYAIRFSSSESESPARLSSFLQWMIPCVVDDRVRESFVVVKKWEFCGGESPTFLR</sequence>
<accession>A0A6A3CVW2</accession>
<name>A0A6A3CVW2_HIBSY</name>
<proteinExistence type="predicted"/>
<comment type="caution">
    <text evidence="1">The sequence shown here is derived from an EMBL/GenBank/DDBJ whole genome shotgun (WGS) entry which is preliminary data.</text>
</comment>
<organism evidence="1 2">
    <name type="scientific">Hibiscus syriacus</name>
    <name type="common">Rose of Sharon</name>
    <dbReference type="NCBI Taxonomy" id="106335"/>
    <lineage>
        <taxon>Eukaryota</taxon>
        <taxon>Viridiplantae</taxon>
        <taxon>Streptophyta</taxon>
        <taxon>Embryophyta</taxon>
        <taxon>Tracheophyta</taxon>
        <taxon>Spermatophyta</taxon>
        <taxon>Magnoliopsida</taxon>
        <taxon>eudicotyledons</taxon>
        <taxon>Gunneridae</taxon>
        <taxon>Pentapetalae</taxon>
        <taxon>rosids</taxon>
        <taxon>malvids</taxon>
        <taxon>Malvales</taxon>
        <taxon>Malvaceae</taxon>
        <taxon>Malvoideae</taxon>
        <taxon>Hibiscus</taxon>
    </lineage>
</organism>
<protein>
    <submittedName>
        <fullName evidence="1">RNA-binding family protein isoform 1</fullName>
    </submittedName>
</protein>
<keyword evidence="2" id="KW-1185">Reference proteome</keyword>
<dbReference type="Proteomes" id="UP000436088">
    <property type="component" value="Unassembled WGS sequence"/>
</dbReference>
<reference evidence="1" key="1">
    <citation type="submission" date="2019-09" db="EMBL/GenBank/DDBJ databases">
        <title>Draft genome information of white flower Hibiscus syriacus.</title>
        <authorList>
            <person name="Kim Y.-M."/>
        </authorList>
    </citation>
    <scope>NUCLEOTIDE SEQUENCE [LARGE SCALE GENOMIC DNA]</scope>
    <source>
        <strain evidence="1">YM2019G1</strain>
    </source>
</reference>
<dbReference type="EMBL" id="VEPZ02000121">
    <property type="protein sequence ID" value="KAE8733256.1"/>
    <property type="molecule type" value="Genomic_DNA"/>
</dbReference>
<evidence type="ECO:0000313" key="1">
    <source>
        <dbReference type="EMBL" id="KAE8733256.1"/>
    </source>
</evidence>
<gene>
    <name evidence="1" type="ORF">F3Y22_tig00001425pilonHSYRG00003</name>
</gene>
<evidence type="ECO:0000313" key="2">
    <source>
        <dbReference type="Proteomes" id="UP000436088"/>
    </source>
</evidence>
<dbReference type="AlphaFoldDB" id="A0A6A3CVW2"/>